<dbReference type="Proteomes" id="UP001596473">
    <property type="component" value="Unassembled WGS sequence"/>
</dbReference>
<dbReference type="Pfam" id="PF13581">
    <property type="entry name" value="HATPase_c_2"/>
    <property type="match status" value="1"/>
</dbReference>
<dbReference type="InterPro" id="IPR050595">
    <property type="entry name" value="Bact_response_regulator"/>
</dbReference>
<proteinExistence type="predicted"/>
<dbReference type="PROSITE" id="PS50110">
    <property type="entry name" value="RESPONSE_REGULATORY"/>
    <property type="match status" value="1"/>
</dbReference>
<dbReference type="InterPro" id="IPR001789">
    <property type="entry name" value="Sig_transdc_resp-reg_receiver"/>
</dbReference>
<dbReference type="Pfam" id="PF00072">
    <property type="entry name" value="Response_reg"/>
    <property type="match status" value="1"/>
</dbReference>
<reference evidence="5" key="1">
    <citation type="journal article" date="2019" name="Int. J. Syst. Evol. Microbiol.">
        <title>The Global Catalogue of Microorganisms (GCM) 10K type strain sequencing project: providing services to taxonomists for standard genome sequencing and annotation.</title>
        <authorList>
            <consortium name="The Broad Institute Genomics Platform"/>
            <consortium name="The Broad Institute Genome Sequencing Center for Infectious Disease"/>
            <person name="Wu L."/>
            <person name="Ma J."/>
        </authorList>
    </citation>
    <scope>NUCLEOTIDE SEQUENCE [LARGE SCALE GENOMIC DNA]</scope>
    <source>
        <strain evidence="5">CCUG 62945</strain>
    </source>
</reference>
<dbReference type="Gene3D" id="3.30.565.10">
    <property type="entry name" value="Histidine kinase-like ATPase, C-terminal domain"/>
    <property type="match status" value="1"/>
</dbReference>
<sequence>MRKEGDIMQERARVLIVDDEPFNLEILSEHLGDAGYEVVVAEDGEVAWDILSQDRAFDTVLLDRMMPRMDGMALLARLRQQPEFEHLPVIMQTAVGAAENVREGLAAGAYYYLIKPFQRDMLLAIVAAAVNFHREKSQLDAQLAAQASSYQLLMKGEFHFQTLEEARHLTLLLSNACPEPQRVALGLSELLVNAVEHGNLAISYAEKTRLLQHGCWQDEVEARLTLPEYQKRKVKVAFYREDKDIIFTITDEGNGFEWQPFLEMSPERAFDPHGRGISMARMLSFQSVEYKGSGNQVIARVHSLAVE</sequence>
<protein>
    <submittedName>
        <fullName evidence="4">Response regulator</fullName>
    </submittedName>
</protein>
<dbReference type="SMART" id="SM00448">
    <property type="entry name" value="REC"/>
    <property type="match status" value="1"/>
</dbReference>
<evidence type="ECO:0000256" key="1">
    <source>
        <dbReference type="ARBA" id="ARBA00022553"/>
    </source>
</evidence>
<evidence type="ECO:0000256" key="2">
    <source>
        <dbReference type="PROSITE-ProRule" id="PRU00169"/>
    </source>
</evidence>
<dbReference type="InterPro" id="IPR003594">
    <property type="entry name" value="HATPase_dom"/>
</dbReference>
<dbReference type="CDD" id="cd16936">
    <property type="entry name" value="HATPase_RsbW-like"/>
    <property type="match status" value="1"/>
</dbReference>
<accession>A0ABW2R3V3</accession>
<dbReference type="InterPro" id="IPR036890">
    <property type="entry name" value="HATPase_C_sf"/>
</dbReference>
<feature type="modified residue" description="4-aspartylphosphate" evidence="2">
    <location>
        <position position="63"/>
    </location>
</feature>
<evidence type="ECO:0000313" key="5">
    <source>
        <dbReference type="Proteomes" id="UP001596473"/>
    </source>
</evidence>
<dbReference type="EMBL" id="JBHTBQ010000027">
    <property type="protein sequence ID" value="MFC7420892.1"/>
    <property type="molecule type" value="Genomic_DNA"/>
</dbReference>
<dbReference type="RefSeq" id="WP_380188482.1">
    <property type="nucleotide sequence ID" value="NZ_JBHTBQ010000027.1"/>
</dbReference>
<dbReference type="InterPro" id="IPR011006">
    <property type="entry name" value="CheY-like_superfamily"/>
</dbReference>
<dbReference type="SUPFAM" id="SSF52172">
    <property type="entry name" value="CheY-like"/>
    <property type="match status" value="1"/>
</dbReference>
<gene>
    <name evidence="4" type="ORF">ACFQNF_13580</name>
</gene>
<evidence type="ECO:0000259" key="3">
    <source>
        <dbReference type="PROSITE" id="PS50110"/>
    </source>
</evidence>
<comment type="caution">
    <text evidence="4">The sequence shown here is derived from an EMBL/GenBank/DDBJ whole genome shotgun (WGS) entry which is preliminary data.</text>
</comment>
<keyword evidence="1 2" id="KW-0597">Phosphoprotein</keyword>
<organism evidence="4 5">
    <name type="scientific">Iodobacter arcticus</name>
    <dbReference type="NCBI Taxonomy" id="590593"/>
    <lineage>
        <taxon>Bacteria</taxon>
        <taxon>Pseudomonadati</taxon>
        <taxon>Pseudomonadota</taxon>
        <taxon>Betaproteobacteria</taxon>
        <taxon>Neisseriales</taxon>
        <taxon>Chitinibacteraceae</taxon>
        <taxon>Iodobacter</taxon>
    </lineage>
</organism>
<dbReference type="SUPFAM" id="SSF55874">
    <property type="entry name" value="ATPase domain of HSP90 chaperone/DNA topoisomerase II/histidine kinase"/>
    <property type="match status" value="1"/>
</dbReference>
<name>A0ABW2R3V3_9NEIS</name>
<dbReference type="Gene3D" id="3.40.50.2300">
    <property type="match status" value="1"/>
</dbReference>
<feature type="domain" description="Response regulatory" evidence="3">
    <location>
        <begin position="13"/>
        <end position="130"/>
    </location>
</feature>
<dbReference type="PANTHER" id="PTHR44591">
    <property type="entry name" value="STRESS RESPONSE REGULATOR PROTEIN 1"/>
    <property type="match status" value="1"/>
</dbReference>
<keyword evidence="5" id="KW-1185">Reference proteome</keyword>
<evidence type="ECO:0000313" key="4">
    <source>
        <dbReference type="EMBL" id="MFC7420892.1"/>
    </source>
</evidence>
<dbReference type="PANTHER" id="PTHR44591:SF3">
    <property type="entry name" value="RESPONSE REGULATORY DOMAIN-CONTAINING PROTEIN"/>
    <property type="match status" value="1"/>
</dbReference>